<gene>
    <name evidence="7" type="ORF">GU920_07895</name>
</gene>
<evidence type="ECO:0000256" key="2">
    <source>
        <dbReference type="ARBA" id="ARBA00022692"/>
    </source>
</evidence>
<keyword evidence="4 5" id="KW-0472">Membrane</keyword>
<dbReference type="SUPFAM" id="SSF81324">
    <property type="entry name" value="Voltage-gated potassium channels"/>
    <property type="match status" value="1"/>
</dbReference>
<keyword evidence="2 5" id="KW-0812">Transmembrane</keyword>
<comment type="caution">
    <text evidence="7">The sequence shown here is derived from an EMBL/GenBank/DDBJ whole genome shotgun (WGS) entry which is preliminary data.</text>
</comment>
<name>A0ABW9Y4H5_9RHOB</name>
<dbReference type="RefSeq" id="WP_161766365.1">
    <property type="nucleotide sequence ID" value="NZ_JAAATW010000001.1"/>
</dbReference>
<proteinExistence type="predicted"/>
<evidence type="ECO:0000256" key="3">
    <source>
        <dbReference type="ARBA" id="ARBA00022989"/>
    </source>
</evidence>
<dbReference type="Proteomes" id="UP001517376">
    <property type="component" value="Unassembled WGS sequence"/>
</dbReference>
<protein>
    <submittedName>
        <fullName evidence="7">Ion transporter</fullName>
    </submittedName>
</protein>
<evidence type="ECO:0000256" key="4">
    <source>
        <dbReference type="ARBA" id="ARBA00023136"/>
    </source>
</evidence>
<dbReference type="InterPro" id="IPR027359">
    <property type="entry name" value="Volt_channel_dom_sf"/>
</dbReference>
<evidence type="ECO:0000256" key="1">
    <source>
        <dbReference type="ARBA" id="ARBA00004141"/>
    </source>
</evidence>
<feature type="transmembrane region" description="Helical" evidence="5">
    <location>
        <begin position="198"/>
        <end position="221"/>
    </location>
</feature>
<dbReference type="Gene3D" id="1.10.287.70">
    <property type="match status" value="1"/>
</dbReference>
<accession>A0ABW9Y4H5</accession>
<evidence type="ECO:0000256" key="5">
    <source>
        <dbReference type="SAM" id="Phobius"/>
    </source>
</evidence>
<dbReference type="EMBL" id="JAAATW010000001">
    <property type="protein sequence ID" value="NBE07453.1"/>
    <property type="molecule type" value="Genomic_DNA"/>
</dbReference>
<evidence type="ECO:0000259" key="6">
    <source>
        <dbReference type="Pfam" id="PF00520"/>
    </source>
</evidence>
<sequence length="273" mass="29537">MTALRSQVAAFLDRPAVTRFILAVILFNAAILGLETSKTAMAAAGDTILFLDRLCLAIFILELALKLFALGGRFFRSGWNIFDLAVVGVALLPASGGLSVLRALRVLRVLRVISMAPSLRRVVEGFLRALPGMGSVLLLTLILFYVSAVMATKLFGTSFPDRFGDLGATALTLFQVMTLEGWADAVVRPVMEVYPYSWIFFIGFILVTTFAVINLLVGLVVNAMQEAAEADKPDDAAMRHAELLARIAALEQRLADRLQPDAQISDPAPGPRA</sequence>
<dbReference type="InterPro" id="IPR005821">
    <property type="entry name" value="Ion_trans_dom"/>
</dbReference>
<feature type="transmembrane region" description="Helical" evidence="5">
    <location>
        <begin position="54"/>
        <end position="75"/>
    </location>
</feature>
<evidence type="ECO:0000313" key="7">
    <source>
        <dbReference type="EMBL" id="NBE07453.1"/>
    </source>
</evidence>
<feature type="transmembrane region" description="Helical" evidence="5">
    <location>
        <begin position="81"/>
        <end position="104"/>
    </location>
</feature>
<dbReference type="Pfam" id="PF00520">
    <property type="entry name" value="Ion_trans"/>
    <property type="match status" value="1"/>
</dbReference>
<comment type="subcellular location">
    <subcellularLocation>
        <location evidence="1">Membrane</location>
        <topology evidence="1">Multi-pass membrane protein</topology>
    </subcellularLocation>
</comment>
<dbReference type="InterPro" id="IPR043203">
    <property type="entry name" value="VGCC_Ca_Na"/>
</dbReference>
<organism evidence="7 8">
    <name type="scientific">Paragemmobacter ruber</name>
    <dbReference type="NCBI Taxonomy" id="1985673"/>
    <lineage>
        <taxon>Bacteria</taxon>
        <taxon>Pseudomonadati</taxon>
        <taxon>Pseudomonadota</taxon>
        <taxon>Alphaproteobacteria</taxon>
        <taxon>Rhodobacterales</taxon>
        <taxon>Paracoccaceae</taxon>
        <taxon>Paragemmobacter</taxon>
    </lineage>
</organism>
<feature type="domain" description="Ion transport" evidence="6">
    <location>
        <begin position="17"/>
        <end position="230"/>
    </location>
</feature>
<dbReference type="PANTHER" id="PTHR10037:SF62">
    <property type="entry name" value="SODIUM CHANNEL PROTEIN 60E"/>
    <property type="match status" value="1"/>
</dbReference>
<feature type="transmembrane region" description="Helical" evidence="5">
    <location>
        <begin position="16"/>
        <end position="34"/>
    </location>
</feature>
<reference evidence="8" key="1">
    <citation type="submission" date="2020-01" db="EMBL/GenBank/DDBJ databases">
        <title>Sphingomonas sp. strain CSW-10.</title>
        <authorList>
            <person name="Chen W.-M."/>
        </authorList>
    </citation>
    <scope>NUCLEOTIDE SEQUENCE [LARGE SCALE GENOMIC DNA]</scope>
    <source>
        <strain evidence="8">CCP-1</strain>
    </source>
</reference>
<keyword evidence="8" id="KW-1185">Reference proteome</keyword>
<keyword evidence="3 5" id="KW-1133">Transmembrane helix</keyword>
<evidence type="ECO:0000313" key="8">
    <source>
        <dbReference type="Proteomes" id="UP001517376"/>
    </source>
</evidence>
<dbReference type="Gene3D" id="1.20.120.350">
    <property type="entry name" value="Voltage-gated potassium channels. Chain C"/>
    <property type="match status" value="1"/>
</dbReference>
<feature type="transmembrane region" description="Helical" evidence="5">
    <location>
        <begin position="125"/>
        <end position="146"/>
    </location>
</feature>
<dbReference type="PANTHER" id="PTHR10037">
    <property type="entry name" value="VOLTAGE-GATED CATION CHANNEL CALCIUM AND SODIUM"/>
    <property type="match status" value="1"/>
</dbReference>